<dbReference type="SUPFAM" id="SSF51735">
    <property type="entry name" value="NAD(P)-binding Rossmann-fold domains"/>
    <property type="match status" value="1"/>
</dbReference>
<dbReference type="InterPro" id="IPR013149">
    <property type="entry name" value="ADH-like_C"/>
</dbReference>
<keyword evidence="5 6" id="KW-0520">NAD</keyword>
<evidence type="ECO:0000256" key="5">
    <source>
        <dbReference type="ARBA" id="ARBA00023027"/>
    </source>
</evidence>
<feature type="binding site" evidence="6">
    <location>
        <position position="175"/>
    </location>
    <ligand>
        <name>NAD(+)</name>
        <dbReference type="ChEBI" id="CHEBI:57540"/>
    </ligand>
</feature>
<dbReference type="InterPro" id="IPR011032">
    <property type="entry name" value="GroES-like_sf"/>
</dbReference>
<feature type="binding site" evidence="6">
    <location>
        <position position="107"/>
    </location>
    <ligand>
        <name>Zn(2+)</name>
        <dbReference type="ChEBI" id="CHEBI:29105"/>
        <label>2</label>
    </ligand>
</feature>
<keyword evidence="3 6" id="KW-0862">Zinc</keyword>
<dbReference type="Pfam" id="PF00107">
    <property type="entry name" value="ADH_zinc_N"/>
    <property type="match status" value="1"/>
</dbReference>
<dbReference type="NCBIfam" id="NF003808">
    <property type="entry name" value="PRK05396.1"/>
    <property type="match status" value="1"/>
</dbReference>
<evidence type="ECO:0000259" key="9">
    <source>
        <dbReference type="Pfam" id="PF08240"/>
    </source>
</evidence>
<reference evidence="10 11" key="1">
    <citation type="submission" date="2016-11" db="EMBL/GenBank/DDBJ databases">
        <title>Mixed transmission modes and dynamic genome evolution in an obligate animal-bacterial symbiosis.</title>
        <authorList>
            <person name="Russell S.L."/>
            <person name="Corbett-Detig R.B."/>
            <person name="Cavanaugh C.M."/>
        </authorList>
    </citation>
    <scope>NUCLEOTIDE SEQUENCE [LARGE SCALE GENOMIC DNA]</scope>
    <source>
        <strain evidence="10">Sveles-Q1</strain>
    </source>
</reference>
<feature type="domain" description="Alcohol dehydrogenase-like N-terminal" evidence="9">
    <location>
        <begin position="26"/>
        <end position="134"/>
    </location>
</feature>
<feature type="binding site" evidence="6">
    <location>
        <position position="63"/>
    </location>
    <ligand>
        <name>Zn(2+)</name>
        <dbReference type="ChEBI" id="CHEBI:29105"/>
        <label>1</label>
        <note>catalytic</note>
    </ligand>
</feature>
<feature type="binding site" evidence="6">
    <location>
        <position position="195"/>
    </location>
    <ligand>
        <name>NAD(+)</name>
        <dbReference type="ChEBI" id="CHEBI:57540"/>
    </ligand>
</feature>
<feature type="binding site" evidence="6">
    <location>
        <position position="99"/>
    </location>
    <ligand>
        <name>Zn(2+)</name>
        <dbReference type="ChEBI" id="CHEBI:29105"/>
        <label>2</label>
    </ligand>
</feature>
<dbReference type="PANTHER" id="PTHR43401:SF2">
    <property type="entry name" value="L-THREONINE 3-DEHYDROGENASE"/>
    <property type="match status" value="1"/>
</dbReference>
<evidence type="ECO:0000256" key="7">
    <source>
        <dbReference type="NCBIfam" id="TIGR00692"/>
    </source>
</evidence>
<feature type="binding site" evidence="6">
    <location>
        <position position="96"/>
    </location>
    <ligand>
        <name>Zn(2+)</name>
        <dbReference type="ChEBI" id="CHEBI:29105"/>
        <label>2</label>
    </ligand>
</feature>
<comment type="subcellular location">
    <subcellularLocation>
        <location evidence="6">Cytoplasm</location>
    </subcellularLocation>
</comment>
<dbReference type="SUPFAM" id="SSF50129">
    <property type="entry name" value="GroES-like"/>
    <property type="match status" value="1"/>
</dbReference>
<dbReference type="InterPro" id="IPR002328">
    <property type="entry name" value="ADH_Zn_CS"/>
</dbReference>
<comment type="pathway">
    <text evidence="6">Amino-acid degradation; L-threonine degradation via oxydo-reductase pathway; glycine from L-threonine: step 1/2.</text>
</comment>
<dbReference type="AlphaFoldDB" id="A0A1T2L285"/>
<proteinExistence type="inferred from homology"/>
<dbReference type="GO" id="GO:0008270">
    <property type="term" value="F:zinc ion binding"/>
    <property type="evidence" value="ECO:0007669"/>
    <property type="project" value="UniProtKB-UniRule"/>
</dbReference>
<dbReference type="OrthoDB" id="9773078at2"/>
<comment type="cofactor">
    <cofactor evidence="6">
        <name>Zn(2+)</name>
        <dbReference type="ChEBI" id="CHEBI:29105"/>
    </cofactor>
    <text evidence="6">Binds 2 Zn(2+) ions per subunit.</text>
</comment>
<dbReference type="InterPro" id="IPR004627">
    <property type="entry name" value="L-Threonine_3-DHase"/>
</dbReference>
<keyword evidence="11" id="KW-1185">Reference proteome</keyword>
<feature type="active site" description="Charge relay system" evidence="6">
    <location>
        <position position="43"/>
    </location>
</feature>
<feature type="binding site" evidence="6">
    <location>
        <position position="38"/>
    </location>
    <ligand>
        <name>Zn(2+)</name>
        <dbReference type="ChEBI" id="CHEBI:29105"/>
        <label>1</label>
        <note>catalytic</note>
    </ligand>
</feature>
<gene>
    <name evidence="6" type="primary">tdh</name>
    <name evidence="10" type="ORF">BOW53_12500</name>
</gene>
<comment type="subunit">
    <text evidence="6">Homotetramer.</text>
</comment>
<comment type="similarity">
    <text evidence="6">Belongs to the zinc-containing alcohol dehydrogenase family.</text>
</comment>
<comment type="function">
    <text evidence="6">Catalyzes the NAD(+)-dependent oxidation of L-threonine to 2-amino-3-ketobutyrate.</text>
</comment>
<comment type="catalytic activity">
    <reaction evidence="6">
        <text>L-threonine + NAD(+) = (2S)-2-amino-3-oxobutanoate + NADH + H(+)</text>
        <dbReference type="Rhea" id="RHEA:13161"/>
        <dbReference type="ChEBI" id="CHEBI:15378"/>
        <dbReference type="ChEBI" id="CHEBI:57540"/>
        <dbReference type="ChEBI" id="CHEBI:57926"/>
        <dbReference type="ChEBI" id="CHEBI:57945"/>
        <dbReference type="ChEBI" id="CHEBI:78948"/>
        <dbReference type="EC" id="1.1.1.103"/>
    </reaction>
</comment>
<dbReference type="PROSITE" id="PS00059">
    <property type="entry name" value="ADH_ZINC"/>
    <property type="match status" value="1"/>
</dbReference>
<dbReference type="GO" id="GO:0008743">
    <property type="term" value="F:L-threonine 3-dehydrogenase activity"/>
    <property type="evidence" value="ECO:0007669"/>
    <property type="project" value="UniProtKB-UniRule"/>
</dbReference>
<sequence length="345" mass="37775">MKALVKRHAKEGLWLEEVPLPEVGGNDVLVKIEKTAICGTDVHIYNWDEWAQKTIPVPMTIGHEFAGTIVEMGANVTGLSIGDVVSGEGHIVCERCRNCLAGRRHLCPNTIGVGVNRDGCFAEYLSIPAKNVFRPNIEIPTDVLACFDPYGNAVHTALSFNMVGEDVLITGAGPIGIMAAMVAAHSGARNIVITDLNEYRLDLAKKIVPKAITINVKKEEITKELMRSLGILEGFDVGLEMSGSPQAFNVMLGNMINGGHIAMLGIMPDGTGIDWTKVVFEGLHIKGIYGREIFETWYKGVMMVQSGLPLEKIITHHFHYSEFQKGFDVMRSGDSGKVILDWSER</sequence>
<accession>A0A1T2L285</accession>
<evidence type="ECO:0000313" key="10">
    <source>
        <dbReference type="EMBL" id="OOZ39199.1"/>
    </source>
</evidence>
<protein>
    <recommendedName>
        <fullName evidence="6 7">L-threonine 3-dehydrogenase</fullName>
        <shortName evidence="6">TDH</shortName>
        <ecNumber evidence="6 7">1.1.1.103</ecNumber>
    </recommendedName>
</protein>
<keyword evidence="2 6" id="KW-0479">Metal-binding</keyword>
<organism evidence="10 11">
    <name type="scientific">Solemya pervernicosa gill symbiont</name>
    <dbReference type="NCBI Taxonomy" id="642797"/>
    <lineage>
        <taxon>Bacteria</taxon>
        <taxon>Pseudomonadati</taxon>
        <taxon>Pseudomonadota</taxon>
        <taxon>Gammaproteobacteria</taxon>
        <taxon>sulfur-oxidizing symbionts</taxon>
    </lineage>
</organism>
<dbReference type="Pfam" id="PF08240">
    <property type="entry name" value="ADH_N"/>
    <property type="match status" value="1"/>
</dbReference>
<dbReference type="GO" id="GO:0005737">
    <property type="term" value="C:cytoplasm"/>
    <property type="evidence" value="ECO:0007669"/>
    <property type="project" value="UniProtKB-SubCell"/>
</dbReference>
<dbReference type="Gene3D" id="3.40.50.720">
    <property type="entry name" value="NAD(P)-binding Rossmann-like Domain"/>
    <property type="match status" value="1"/>
</dbReference>
<feature type="binding site" evidence="6">
    <location>
        <position position="64"/>
    </location>
    <ligand>
        <name>Zn(2+)</name>
        <dbReference type="ChEBI" id="CHEBI:29105"/>
        <label>1</label>
        <note>catalytic</note>
    </ligand>
</feature>
<dbReference type="NCBIfam" id="TIGR00692">
    <property type="entry name" value="tdh"/>
    <property type="match status" value="1"/>
</dbReference>
<keyword evidence="1 6" id="KW-0963">Cytoplasm</keyword>
<dbReference type="InterPro" id="IPR013154">
    <property type="entry name" value="ADH-like_N"/>
</dbReference>
<dbReference type="GO" id="GO:0019518">
    <property type="term" value="P:L-threonine catabolic process to glycine"/>
    <property type="evidence" value="ECO:0007669"/>
    <property type="project" value="UniProtKB-UniPathway"/>
</dbReference>
<dbReference type="PANTHER" id="PTHR43401">
    <property type="entry name" value="L-THREONINE 3-DEHYDROGENASE"/>
    <property type="match status" value="1"/>
</dbReference>
<comment type="caution">
    <text evidence="10">The sequence shown here is derived from an EMBL/GenBank/DDBJ whole genome shotgun (WGS) entry which is preliminary data.</text>
</comment>
<dbReference type="InterPro" id="IPR050129">
    <property type="entry name" value="Zn_alcohol_dh"/>
</dbReference>
<dbReference type="Proteomes" id="UP000191110">
    <property type="component" value="Unassembled WGS sequence"/>
</dbReference>
<feature type="domain" description="Alcohol dehydrogenase-like C-terminal" evidence="8">
    <location>
        <begin position="174"/>
        <end position="301"/>
    </location>
</feature>
<dbReference type="EMBL" id="MPRL01000057">
    <property type="protein sequence ID" value="OOZ39199.1"/>
    <property type="molecule type" value="Genomic_DNA"/>
</dbReference>
<name>A0A1T2L285_9GAMM</name>
<dbReference type="UniPathway" id="UPA00046">
    <property type="reaction ID" value="UER00505"/>
</dbReference>
<feature type="binding site" evidence="6">
    <location>
        <begin position="264"/>
        <end position="266"/>
    </location>
    <ligand>
        <name>NAD(+)</name>
        <dbReference type="ChEBI" id="CHEBI:57540"/>
    </ligand>
</feature>
<feature type="binding site" evidence="6">
    <location>
        <begin position="288"/>
        <end position="289"/>
    </location>
    <ligand>
        <name>NAD(+)</name>
        <dbReference type="ChEBI" id="CHEBI:57540"/>
    </ligand>
</feature>
<feature type="binding site" evidence="6">
    <location>
        <position position="93"/>
    </location>
    <ligand>
        <name>Zn(2+)</name>
        <dbReference type="ChEBI" id="CHEBI:29105"/>
        <label>2</label>
    </ligand>
</feature>
<dbReference type="HAMAP" id="MF_00627">
    <property type="entry name" value="Thr_dehydrog"/>
    <property type="match status" value="1"/>
</dbReference>
<evidence type="ECO:0000313" key="11">
    <source>
        <dbReference type="Proteomes" id="UP000191110"/>
    </source>
</evidence>
<feature type="binding site" evidence="6">
    <location>
        <position position="200"/>
    </location>
    <ligand>
        <name>NAD(+)</name>
        <dbReference type="ChEBI" id="CHEBI:57540"/>
    </ligand>
</feature>
<keyword evidence="4 6" id="KW-0560">Oxidoreductase</keyword>
<feature type="active site" description="Charge relay system" evidence="6">
    <location>
        <position position="40"/>
    </location>
</feature>
<dbReference type="EC" id="1.1.1.103" evidence="6 7"/>
<evidence type="ECO:0000256" key="3">
    <source>
        <dbReference type="ARBA" id="ARBA00022833"/>
    </source>
</evidence>
<evidence type="ECO:0000256" key="1">
    <source>
        <dbReference type="ARBA" id="ARBA00022490"/>
    </source>
</evidence>
<dbReference type="InterPro" id="IPR036291">
    <property type="entry name" value="NAD(P)-bd_dom_sf"/>
</dbReference>
<feature type="site" description="Important for catalytic activity for the proton relay mechanism but does not participate directly in the coordination of zinc atom" evidence="6">
    <location>
        <position position="148"/>
    </location>
</feature>
<evidence type="ECO:0000256" key="4">
    <source>
        <dbReference type="ARBA" id="ARBA00023002"/>
    </source>
</evidence>
<dbReference type="Gene3D" id="3.90.180.10">
    <property type="entry name" value="Medium-chain alcohol dehydrogenases, catalytic domain"/>
    <property type="match status" value="1"/>
</dbReference>
<evidence type="ECO:0000256" key="6">
    <source>
        <dbReference type="HAMAP-Rule" id="MF_00627"/>
    </source>
</evidence>
<dbReference type="RefSeq" id="WP_078484420.1">
    <property type="nucleotide sequence ID" value="NZ_MPRL01000057.1"/>
</dbReference>
<evidence type="ECO:0000256" key="2">
    <source>
        <dbReference type="ARBA" id="ARBA00022723"/>
    </source>
</evidence>
<evidence type="ECO:0000259" key="8">
    <source>
        <dbReference type="Pfam" id="PF00107"/>
    </source>
</evidence>